<organism evidence="1">
    <name type="scientific">Solanum chacoense</name>
    <name type="common">Chaco potato</name>
    <dbReference type="NCBI Taxonomy" id="4108"/>
    <lineage>
        <taxon>Eukaryota</taxon>
        <taxon>Viridiplantae</taxon>
        <taxon>Streptophyta</taxon>
        <taxon>Embryophyta</taxon>
        <taxon>Tracheophyta</taxon>
        <taxon>Spermatophyta</taxon>
        <taxon>Magnoliopsida</taxon>
        <taxon>eudicotyledons</taxon>
        <taxon>Gunneridae</taxon>
        <taxon>Pentapetalae</taxon>
        <taxon>asterids</taxon>
        <taxon>lamiids</taxon>
        <taxon>Solanales</taxon>
        <taxon>Solanaceae</taxon>
        <taxon>Solanoideae</taxon>
        <taxon>Solaneae</taxon>
        <taxon>Solanum</taxon>
    </lineage>
</organism>
<sequence length="77" mass="8993">FNNIFFLYFSRDIKASTILVENQRVSGAGGWLLLIYPARLANNYVNKSDINDIYMNPIFREESSVRQVIVRQFPTTF</sequence>
<dbReference type="EMBL" id="GEDG01034907">
    <property type="protein sequence ID" value="JAP09493.1"/>
    <property type="molecule type" value="Transcribed_RNA"/>
</dbReference>
<dbReference type="AlphaFoldDB" id="A0A0V0GMT4"/>
<protein>
    <submittedName>
        <fullName evidence="1">Putative ovule protein</fullName>
    </submittedName>
</protein>
<name>A0A0V0GMT4_SOLCH</name>
<evidence type="ECO:0000313" key="1">
    <source>
        <dbReference type="EMBL" id="JAP09493.1"/>
    </source>
</evidence>
<feature type="non-terminal residue" evidence="1">
    <location>
        <position position="1"/>
    </location>
</feature>
<reference evidence="1" key="1">
    <citation type="submission" date="2015-12" db="EMBL/GenBank/DDBJ databases">
        <title>Gene expression during late stages of embryo sac development: a critical building block for successful pollen-pistil interactions.</title>
        <authorList>
            <person name="Liu Y."/>
            <person name="Joly V."/>
            <person name="Sabar M."/>
            <person name="Matton D.P."/>
        </authorList>
    </citation>
    <scope>NUCLEOTIDE SEQUENCE</scope>
</reference>
<accession>A0A0V0GMT4</accession>
<proteinExistence type="predicted"/>